<dbReference type="Gene3D" id="3.30.420.40">
    <property type="match status" value="1"/>
</dbReference>
<organism evidence="2 3">
    <name type="scientific">Komagataeibacter xylinus NBRC 13693</name>
    <dbReference type="NCBI Taxonomy" id="1234668"/>
    <lineage>
        <taxon>Bacteria</taxon>
        <taxon>Pseudomonadati</taxon>
        <taxon>Pseudomonadota</taxon>
        <taxon>Alphaproteobacteria</taxon>
        <taxon>Acetobacterales</taxon>
        <taxon>Acetobacteraceae</taxon>
        <taxon>Komagataeibacter</taxon>
    </lineage>
</organism>
<evidence type="ECO:0000313" key="3">
    <source>
        <dbReference type="Proteomes" id="UP000032683"/>
    </source>
</evidence>
<dbReference type="InterPro" id="IPR043129">
    <property type="entry name" value="ATPase_NBD"/>
</dbReference>
<sequence>MHMVQQTLSAKIRQHGDILPLASATNRRTFRAPLYAAIDLGTHNCRLLVARAGEQGLRVIDSFSRAVRLGEGLHHSGQLAEAAMERTIGVLRTCVARMGLYDLHSHRAIATEACRRAGNGMDFIARVLHETGLNISVISAREEAELALAACNSLLQTHHHAAGRGLLFDIGGGSTEIAWARIDRGAGCHDLSGYISLPAGIMTVGERYGTDIFTDHGYRAVVGEISDMLRGFDDVHCITREIARGNVMLLGTSGTITTLASLAQGQDRYERAGIDGSTLSVSHALGLIANLRRSGMAGLTRHPLIGADRARYILPGCAIFEAIATTWPMPDVTVADRGLRDGLLLRMIGDRRRHGGLSAAPPSFPLHNRMEHRVIT</sequence>
<gene>
    <name evidence="2" type="ORF">Gxy13693_049_006</name>
</gene>
<dbReference type="GO" id="GO:0016462">
    <property type="term" value="F:pyrophosphatase activity"/>
    <property type="evidence" value="ECO:0007669"/>
    <property type="project" value="TreeGrafter"/>
</dbReference>
<reference evidence="2 3" key="1">
    <citation type="submission" date="2012-11" db="EMBL/GenBank/DDBJ databases">
        <title>Whole genome sequence of Gluconacetobacter xylinus NBRC 13693.</title>
        <authorList>
            <person name="Azuma Y."/>
            <person name="Higashiura N."/>
            <person name="Hirakawa H."/>
            <person name="Matsushita K."/>
        </authorList>
    </citation>
    <scope>NUCLEOTIDE SEQUENCE [LARGE SCALE GENOMIC DNA]</scope>
    <source>
        <strain evidence="2 3">NBRC 13693</strain>
    </source>
</reference>
<dbReference type="PANTHER" id="PTHR30005">
    <property type="entry name" value="EXOPOLYPHOSPHATASE"/>
    <property type="match status" value="1"/>
</dbReference>
<accession>A0A0D6QAM7</accession>
<evidence type="ECO:0000259" key="1">
    <source>
        <dbReference type="Pfam" id="PF02541"/>
    </source>
</evidence>
<dbReference type="Proteomes" id="UP000032683">
    <property type="component" value="Unassembled WGS sequence"/>
</dbReference>
<dbReference type="RefSeq" id="WP_048856794.1">
    <property type="nucleotide sequence ID" value="NZ_BANJ01000049.1"/>
</dbReference>
<dbReference type="InterPro" id="IPR003695">
    <property type="entry name" value="Ppx_GppA_N"/>
</dbReference>
<dbReference type="Gene3D" id="3.30.420.150">
    <property type="entry name" value="Exopolyphosphatase. Domain 2"/>
    <property type="match status" value="1"/>
</dbReference>
<name>A0A0D6QAM7_KOMXY</name>
<comment type="caution">
    <text evidence="2">The sequence shown here is derived from an EMBL/GenBank/DDBJ whole genome shotgun (WGS) entry which is preliminary data.</text>
</comment>
<protein>
    <submittedName>
        <fullName evidence="2">Exopolyphosphatase</fullName>
    </submittedName>
</protein>
<dbReference type="AlphaFoldDB" id="A0A0D6QAM7"/>
<dbReference type="Pfam" id="PF02541">
    <property type="entry name" value="Ppx-GppA"/>
    <property type="match status" value="1"/>
</dbReference>
<dbReference type="InterPro" id="IPR050273">
    <property type="entry name" value="GppA/Ppx_hydrolase"/>
</dbReference>
<dbReference type="PANTHER" id="PTHR30005:SF0">
    <property type="entry name" value="RETROGRADE REGULATION PROTEIN 2"/>
    <property type="match status" value="1"/>
</dbReference>
<dbReference type="SUPFAM" id="SSF53067">
    <property type="entry name" value="Actin-like ATPase domain"/>
    <property type="match status" value="2"/>
</dbReference>
<dbReference type="EMBL" id="BANJ01000049">
    <property type="protein sequence ID" value="GAO00475.1"/>
    <property type="molecule type" value="Genomic_DNA"/>
</dbReference>
<dbReference type="CDD" id="cd24054">
    <property type="entry name" value="ASKHA_NBD_AaPPX-GppA_MtPPX2-like"/>
    <property type="match status" value="1"/>
</dbReference>
<proteinExistence type="predicted"/>
<evidence type="ECO:0000313" key="2">
    <source>
        <dbReference type="EMBL" id="GAO00475.1"/>
    </source>
</evidence>
<feature type="domain" description="Ppx/GppA phosphatase N-terminal" evidence="1">
    <location>
        <begin position="48"/>
        <end position="348"/>
    </location>
</feature>